<evidence type="ECO:0000313" key="3">
    <source>
        <dbReference type="Proteomes" id="UP000002696"/>
    </source>
</evidence>
<dbReference type="eggNOG" id="COG5509">
    <property type="taxonomic scope" value="Bacteria"/>
</dbReference>
<evidence type="ECO:0008006" key="4">
    <source>
        <dbReference type="Google" id="ProtNLM"/>
    </source>
</evidence>
<organism evidence="2 3">
    <name type="scientific">Brevundimonas subvibrioides (strain ATCC 15264 / DSM 4735 / LMG 14903 / NBRC 16000 / CB 81)</name>
    <name type="common">Caulobacter subvibrioides</name>
    <dbReference type="NCBI Taxonomy" id="633149"/>
    <lineage>
        <taxon>Bacteria</taxon>
        <taxon>Pseudomonadati</taxon>
        <taxon>Pseudomonadota</taxon>
        <taxon>Alphaproteobacteria</taxon>
        <taxon>Caulobacterales</taxon>
        <taxon>Caulobacteraceae</taxon>
        <taxon>Brevundimonas</taxon>
    </lineage>
</organism>
<reference evidence="3" key="1">
    <citation type="journal article" date="2011" name="J. Bacteriol.">
        <title>Genome sequences of eight morphologically diverse alphaproteobacteria.</title>
        <authorList>
            <consortium name="US DOE Joint Genome Institute"/>
            <person name="Brown P.J."/>
            <person name="Kysela D.T."/>
            <person name="Buechlein A."/>
            <person name="Hemmerich C."/>
            <person name="Brun Y.V."/>
        </authorList>
    </citation>
    <scope>NUCLEOTIDE SEQUENCE [LARGE SCALE GENOMIC DNA]</scope>
    <source>
        <strain evidence="3">ATCC 15264 / DSM 4735 / LMG 14903 / NBRC 16000 / CB 81</strain>
    </source>
</reference>
<gene>
    <name evidence="2" type="ordered locus">Bresu_1414</name>
</gene>
<dbReference type="Pfam" id="PF06698">
    <property type="entry name" value="DUF1192"/>
    <property type="match status" value="1"/>
</dbReference>
<dbReference type="HOGENOM" id="CLU_189918_0_1_5"/>
<proteinExistence type="predicted"/>
<dbReference type="Proteomes" id="UP000002696">
    <property type="component" value="Chromosome"/>
</dbReference>
<dbReference type="STRING" id="633149.Bresu_1414"/>
<evidence type="ECO:0000256" key="1">
    <source>
        <dbReference type="SAM" id="Coils"/>
    </source>
</evidence>
<sequence>MAKEATVSFEDLDPRPQRGAMLTALGREDLDLYSVQELNERIEALTGEIDRAKAAIAGKNAKKSAADALFNFGS</sequence>
<dbReference type="InterPro" id="IPR009579">
    <property type="entry name" value="DUF1192"/>
</dbReference>
<dbReference type="EMBL" id="CP002102">
    <property type="protein sequence ID" value="ADL00726.1"/>
    <property type="molecule type" value="Genomic_DNA"/>
</dbReference>
<keyword evidence="3" id="KW-1185">Reference proteome</keyword>
<dbReference type="KEGG" id="bsb:Bresu_1414"/>
<dbReference type="BioCyc" id="BSUB633149:G1GM8-1402-MONOMER"/>
<evidence type="ECO:0000313" key="2">
    <source>
        <dbReference type="EMBL" id="ADL00726.1"/>
    </source>
</evidence>
<protein>
    <recommendedName>
        <fullName evidence="4">DUF1192 domain-containing protein</fullName>
    </recommendedName>
</protein>
<name>D9QGB0_BRESC</name>
<dbReference type="AlphaFoldDB" id="D9QGB0"/>
<dbReference type="OrthoDB" id="7173908at2"/>
<accession>D9QGB0</accession>
<keyword evidence="1" id="KW-0175">Coiled coil</keyword>
<dbReference type="InParanoid" id="D9QGB0"/>
<feature type="coiled-coil region" evidence="1">
    <location>
        <begin position="35"/>
        <end position="62"/>
    </location>
</feature>